<dbReference type="Proteomes" id="UP000028839">
    <property type="component" value="Unassembled WGS sequence"/>
</dbReference>
<dbReference type="SUPFAM" id="SSF143100">
    <property type="entry name" value="TTHA1013/TTHA0281-like"/>
    <property type="match status" value="1"/>
</dbReference>
<gene>
    <name evidence="1" type="ORF">IB75_02115</name>
</gene>
<proteinExistence type="predicted"/>
<accession>A0A0E2Z5D4</accession>
<dbReference type="OrthoDB" id="9797194at2"/>
<comment type="caution">
    <text evidence="1">The sequence shown here is derived from an EMBL/GenBank/DDBJ whole genome shotgun (WGS) entry which is preliminary data.</text>
</comment>
<reference evidence="1 2" key="1">
    <citation type="submission" date="2014-07" db="EMBL/GenBank/DDBJ databases">
        <title>Comparative analysis of Nitrosococcus oceani genome inventories of strains from Pacific and Atlantic gyres.</title>
        <authorList>
            <person name="Lim C.K."/>
            <person name="Wang L."/>
            <person name="Sayavedra-Soto L.A."/>
            <person name="Klotz M.G."/>
        </authorList>
    </citation>
    <scope>NUCLEOTIDE SEQUENCE [LARGE SCALE GENOMIC DNA]</scope>
    <source>
        <strain evidence="1 2">C-27</strain>
    </source>
</reference>
<organism evidence="1 2">
    <name type="scientific">Nitrosococcus oceani C-27</name>
    <dbReference type="NCBI Taxonomy" id="314279"/>
    <lineage>
        <taxon>Bacteria</taxon>
        <taxon>Pseudomonadati</taxon>
        <taxon>Pseudomonadota</taxon>
        <taxon>Gammaproteobacteria</taxon>
        <taxon>Chromatiales</taxon>
        <taxon>Chromatiaceae</taxon>
        <taxon>Nitrosococcus</taxon>
    </lineage>
</organism>
<evidence type="ECO:0000313" key="1">
    <source>
        <dbReference type="EMBL" id="KFI20629.1"/>
    </source>
</evidence>
<evidence type="ECO:0000313" key="2">
    <source>
        <dbReference type="Proteomes" id="UP000028839"/>
    </source>
</evidence>
<protein>
    <submittedName>
        <fullName evidence="1">Pilus assembly protein HicB</fullName>
    </submittedName>
</protein>
<sequence>MKKIDQYHKWVEWSEEDQTYIGKCPDLITGIHGDDPVRLYGELCEVVEDVIRHFEEEGYALPSPRIRPMQEVG</sequence>
<dbReference type="InterPro" id="IPR035069">
    <property type="entry name" value="TTHA1013/TTHA0281-like"/>
</dbReference>
<dbReference type="AlphaFoldDB" id="A0A0E2Z5D4"/>
<name>A0A0E2Z5D4_9GAMM</name>
<dbReference type="EMBL" id="JPGN01000013">
    <property type="protein sequence ID" value="KFI20629.1"/>
    <property type="molecule type" value="Genomic_DNA"/>
</dbReference>
<dbReference type="HOGENOM" id="CLU_2650767_0_0_6"/>